<dbReference type="CDD" id="cd17916">
    <property type="entry name" value="DEXHc_UvrB"/>
    <property type="match status" value="1"/>
</dbReference>
<dbReference type="Pfam" id="PF17757">
    <property type="entry name" value="UvrB_inter"/>
    <property type="match status" value="1"/>
</dbReference>
<comment type="similarity">
    <text evidence="2 12 13">Belongs to the UvrB family.</text>
</comment>
<evidence type="ECO:0000313" key="18">
    <source>
        <dbReference type="EMBL" id="OGD38966.1"/>
    </source>
</evidence>
<feature type="short sequence motif" description="Beta-hairpin" evidence="12">
    <location>
        <begin position="100"/>
        <end position="123"/>
    </location>
</feature>
<name>A0A1F5C7X6_9BACT</name>
<keyword evidence="5 12" id="KW-0227">DNA damage</keyword>
<reference evidence="18 19" key="1">
    <citation type="journal article" date="2016" name="Nat. Commun.">
        <title>Thousands of microbial genomes shed light on interconnected biogeochemical processes in an aquifer system.</title>
        <authorList>
            <person name="Anantharaman K."/>
            <person name="Brown C.T."/>
            <person name="Hug L.A."/>
            <person name="Sharon I."/>
            <person name="Castelle C.J."/>
            <person name="Probst A.J."/>
            <person name="Thomas B.C."/>
            <person name="Singh A."/>
            <person name="Wilkins M.J."/>
            <person name="Karaoz U."/>
            <person name="Brodie E.L."/>
            <person name="Williams K.H."/>
            <person name="Hubbard S.S."/>
            <person name="Banfield J.F."/>
        </authorList>
    </citation>
    <scope>NUCLEOTIDE SEQUENCE [LARGE SCALE GENOMIC DNA]</scope>
</reference>
<evidence type="ECO:0000313" key="19">
    <source>
        <dbReference type="Proteomes" id="UP000177947"/>
    </source>
</evidence>
<feature type="domain" description="Helicase ATP-binding" evidence="16">
    <location>
        <begin position="34"/>
        <end position="191"/>
    </location>
</feature>
<dbReference type="Pfam" id="PF04851">
    <property type="entry name" value="ResIII"/>
    <property type="match status" value="1"/>
</dbReference>
<dbReference type="SMART" id="SM00487">
    <property type="entry name" value="DEXDc"/>
    <property type="match status" value="1"/>
</dbReference>
<dbReference type="Gene3D" id="3.40.50.300">
    <property type="entry name" value="P-loop containing nucleotide triphosphate hydrolases"/>
    <property type="match status" value="3"/>
</dbReference>
<dbReference type="NCBIfam" id="TIGR00631">
    <property type="entry name" value="uvrb"/>
    <property type="match status" value="1"/>
</dbReference>
<dbReference type="GO" id="GO:0016887">
    <property type="term" value="F:ATP hydrolysis activity"/>
    <property type="evidence" value="ECO:0007669"/>
    <property type="project" value="InterPro"/>
</dbReference>
<dbReference type="PANTHER" id="PTHR24029:SF0">
    <property type="entry name" value="UVRABC SYSTEM PROTEIN B"/>
    <property type="match status" value="1"/>
</dbReference>
<keyword evidence="7 12" id="KW-0067">ATP-binding</keyword>
<dbReference type="Proteomes" id="UP000177947">
    <property type="component" value="Unassembled WGS sequence"/>
</dbReference>
<dbReference type="GO" id="GO:0009380">
    <property type="term" value="C:excinuclease repair complex"/>
    <property type="evidence" value="ECO:0007669"/>
    <property type="project" value="InterPro"/>
</dbReference>
<dbReference type="GO" id="GO:0005737">
    <property type="term" value="C:cytoplasm"/>
    <property type="evidence" value="ECO:0007669"/>
    <property type="project" value="UniProtKB-SubCell"/>
</dbReference>
<sequence>MSNDFKLLSQYKPTGDQPQAIERLSAGILAKPLDPTRGKQKYQTLLGVTGSGKTFTMANVIAETQKPTLIISHNKTLAAQLYQEFKEFFPENSVHYFVSYYDYYQPEAYMPTTDTYIEKDAKINEQLDRLRHETTQAILSRSDVIVVASVSCIYNIGSPINYEKMSLKLSCGQKITSKQLMAHLVNLQYSRNDIEKLPGTFSRKGEVIEIHPSSGNEFYQIEFNLKGNRLENIKKNPSNLQSLISNLCPNIRVFPAKFWLSPQDQIKLATANIKKELNNQLKKFKKEKKPLEYERLKQRVNFDLEMLKSAGYCHGIENYSSHLEFRERDSPPFTLIDYFKHAYSDDFLFVIDESHMTIPQIRAMHAGDKARKTTLVDYGWRLPSALDNRPLKFTEFEKKNTQTVFVSATPADYEMAHSGKENIVQQLIRPTGLLDPEIEVRPTKNQIPDLIKELHLRAIKKQKSFVTVLTKRLAEEMAEYLAENGINAYYLHSEIKTLERTEILRDLRLDKYDVIVGVNLLREGLDIPEIAFIAIMDADKEGFLRNKTTLIQTIGRAARNLEGKVIMYADRMTQSMQEAIKETNRRRKTQEEYNKKHGIKPQQIIKPIRDLIINQQASEQREKLDRQIAEMISDEDMLENLIAKEPTHTIKTLEKEMKKAASQMNFELAARLRDKIKETKKWV</sequence>
<dbReference type="InterPro" id="IPR014001">
    <property type="entry name" value="Helicase_ATP-bd"/>
</dbReference>
<dbReference type="InterPro" id="IPR006935">
    <property type="entry name" value="Helicase/UvrB_N"/>
</dbReference>
<evidence type="ECO:0000256" key="3">
    <source>
        <dbReference type="ARBA" id="ARBA00022490"/>
    </source>
</evidence>
<dbReference type="InterPro" id="IPR001943">
    <property type="entry name" value="UVR_dom"/>
</dbReference>
<dbReference type="HAMAP" id="MF_00204">
    <property type="entry name" value="UvrB"/>
    <property type="match status" value="1"/>
</dbReference>
<dbReference type="EMBL" id="MEYQ01000022">
    <property type="protein sequence ID" value="OGD38966.1"/>
    <property type="molecule type" value="Genomic_DNA"/>
</dbReference>
<feature type="domain" description="Helicase C-terminal" evidence="17">
    <location>
        <begin position="446"/>
        <end position="612"/>
    </location>
</feature>
<evidence type="ECO:0000256" key="13">
    <source>
        <dbReference type="RuleBase" id="RU003587"/>
    </source>
</evidence>
<feature type="domain" description="UVR" evidence="15">
    <location>
        <begin position="647"/>
        <end position="682"/>
    </location>
</feature>
<keyword evidence="3 12" id="KW-0963">Cytoplasm</keyword>
<dbReference type="GO" id="GO:0006289">
    <property type="term" value="P:nucleotide-excision repair"/>
    <property type="evidence" value="ECO:0007669"/>
    <property type="project" value="UniProtKB-UniRule"/>
</dbReference>
<evidence type="ECO:0000259" key="17">
    <source>
        <dbReference type="PROSITE" id="PS51194"/>
    </source>
</evidence>
<evidence type="ECO:0000256" key="10">
    <source>
        <dbReference type="ARBA" id="ARBA00026033"/>
    </source>
</evidence>
<dbReference type="Gene3D" id="4.10.860.10">
    <property type="entry name" value="UVR domain"/>
    <property type="match status" value="1"/>
</dbReference>
<dbReference type="PROSITE" id="PS50151">
    <property type="entry name" value="UVR"/>
    <property type="match status" value="1"/>
</dbReference>
<comment type="domain">
    <text evidence="12">The beta-hairpin motif is involved in DNA binding.</text>
</comment>
<proteinExistence type="inferred from homology"/>
<dbReference type="SUPFAM" id="SSF46600">
    <property type="entry name" value="C-terminal UvrC-binding domain of UvrB"/>
    <property type="match status" value="1"/>
</dbReference>
<protein>
    <recommendedName>
        <fullName evidence="11 12">UvrABC system protein B</fullName>
        <shortName evidence="12">Protein UvrB</shortName>
    </recommendedName>
    <alternativeName>
        <fullName evidence="12">Excinuclease ABC subunit B</fullName>
    </alternativeName>
</protein>
<dbReference type="GO" id="GO:0003677">
    <property type="term" value="F:DNA binding"/>
    <property type="evidence" value="ECO:0007669"/>
    <property type="project" value="UniProtKB-UniRule"/>
</dbReference>
<evidence type="ECO:0000259" key="15">
    <source>
        <dbReference type="PROSITE" id="PS50151"/>
    </source>
</evidence>
<keyword evidence="6 12" id="KW-0228">DNA excision</keyword>
<dbReference type="InterPro" id="IPR041471">
    <property type="entry name" value="UvrB_inter"/>
</dbReference>
<evidence type="ECO:0000256" key="4">
    <source>
        <dbReference type="ARBA" id="ARBA00022741"/>
    </source>
</evidence>
<keyword evidence="12 13" id="KW-0742">SOS response</keyword>
<dbReference type="Pfam" id="PF02151">
    <property type="entry name" value="UVR"/>
    <property type="match status" value="1"/>
</dbReference>
<dbReference type="Pfam" id="PF00271">
    <property type="entry name" value="Helicase_C"/>
    <property type="match status" value="1"/>
</dbReference>
<evidence type="ECO:0000256" key="5">
    <source>
        <dbReference type="ARBA" id="ARBA00022763"/>
    </source>
</evidence>
<evidence type="ECO:0000256" key="7">
    <source>
        <dbReference type="ARBA" id="ARBA00022840"/>
    </source>
</evidence>
<dbReference type="AlphaFoldDB" id="A0A1F5C7X6"/>
<keyword evidence="8 12" id="KW-0267">Excision nuclease</keyword>
<gene>
    <name evidence="12" type="primary">uvrB</name>
    <name evidence="18" type="ORF">A2907_01425</name>
</gene>
<dbReference type="InterPro" id="IPR024759">
    <property type="entry name" value="UvrB_YAD/RRR_dom"/>
</dbReference>
<comment type="function">
    <text evidence="12">The UvrABC repair system catalyzes the recognition and processing of DNA lesions. A damage recognition complex composed of 2 UvrA and 2 UvrB subunits scans DNA for abnormalities. Upon binding of the UvrA(2)B(2) complex to a putative damaged site, the DNA wraps around one UvrB monomer. DNA wrap is dependent on ATP binding by UvrB and probably causes local melting of the DNA helix, facilitating insertion of UvrB beta-hairpin between the DNA strands. Then UvrB probes one DNA strand for the presence of a lesion. If a lesion is found the UvrA subunits dissociate and the UvrB-DNA preincision complex is formed. This complex is subsequently bound by UvrC and the second UvrB is released. If no lesion is found, the DNA wraps around the other UvrB subunit that will check the other stand for damage.</text>
</comment>
<dbReference type="PANTHER" id="PTHR24029">
    <property type="entry name" value="UVRABC SYSTEM PROTEIN B"/>
    <property type="match status" value="1"/>
</dbReference>
<feature type="coiled-coil region" evidence="14">
    <location>
        <begin position="614"/>
        <end position="670"/>
    </location>
</feature>
<evidence type="ECO:0000256" key="2">
    <source>
        <dbReference type="ARBA" id="ARBA00008533"/>
    </source>
</evidence>
<keyword evidence="14" id="KW-0175">Coiled coil</keyword>
<keyword evidence="4 12" id="KW-0547">Nucleotide-binding</keyword>
<evidence type="ECO:0000259" key="16">
    <source>
        <dbReference type="PROSITE" id="PS51192"/>
    </source>
</evidence>
<dbReference type="CDD" id="cd18790">
    <property type="entry name" value="SF2_C_UvrB"/>
    <property type="match status" value="1"/>
</dbReference>
<dbReference type="InterPro" id="IPR001650">
    <property type="entry name" value="Helicase_C-like"/>
</dbReference>
<dbReference type="GO" id="GO:0009432">
    <property type="term" value="P:SOS response"/>
    <property type="evidence" value="ECO:0007669"/>
    <property type="project" value="UniProtKB-UniRule"/>
</dbReference>
<evidence type="ECO:0000256" key="12">
    <source>
        <dbReference type="HAMAP-Rule" id="MF_00204"/>
    </source>
</evidence>
<comment type="subcellular location">
    <subcellularLocation>
        <location evidence="1 12 13">Cytoplasm</location>
    </subcellularLocation>
</comment>
<feature type="binding site" evidence="12">
    <location>
        <begin position="47"/>
        <end position="54"/>
    </location>
    <ligand>
        <name>ATP</name>
        <dbReference type="ChEBI" id="CHEBI:30616"/>
    </ligand>
</feature>
<dbReference type="Pfam" id="PF12344">
    <property type="entry name" value="UvrB"/>
    <property type="match status" value="1"/>
</dbReference>
<dbReference type="InterPro" id="IPR027417">
    <property type="entry name" value="P-loop_NTPase"/>
</dbReference>
<dbReference type="SUPFAM" id="SSF52540">
    <property type="entry name" value="P-loop containing nucleoside triphosphate hydrolases"/>
    <property type="match status" value="2"/>
</dbReference>
<dbReference type="PROSITE" id="PS51194">
    <property type="entry name" value="HELICASE_CTER"/>
    <property type="match status" value="1"/>
</dbReference>
<evidence type="ECO:0000256" key="9">
    <source>
        <dbReference type="ARBA" id="ARBA00023204"/>
    </source>
</evidence>
<evidence type="ECO:0000256" key="14">
    <source>
        <dbReference type="SAM" id="Coils"/>
    </source>
</evidence>
<evidence type="ECO:0000256" key="8">
    <source>
        <dbReference type="ARBA" id="ARBA00022881"/>
    </source>
</evidence>
<evidence type="ECO:0000256" key="11">
    <source>
        <dbReference type="ARBA" id="ARBA00029504"/>
    </source>
</evidence>
<dbReference type="InterPro" id="IPR004807">
    <property type="entry name" value="UvrB"/>
</dbReference>
<evidence type="ECO:0000256" key="6">
    <source>
        <dbReference type="ARBA" id="ARBA00022769"/>
    </source>
</evidence>
<dbReference type="SMART" id="SM00490">
    <property type="entry name" value="HELICc"/>
    <property type="match status" value="1"/>
</dbReference>
<dbReference type="GO" id="GO:0005524">
    <property type="term" value="F:ATP binding"/>
    <property type="evidence" value="ECO:0007669"/>
    <property type="project" value="UniProtKB-UniRule"/>
</dbReference>
<dbReference type="PROSITE" id="PS51192">
    <property type="entry name" value="HELICASE_ATP_BIND_1"/>
    <property type="match status" value="1"/>
</dbReference>
<organism evidence="18 19">
    <name type="scientific">Candidatus Azambacteria bacterium RIFCSPLOWO2_01_FULL_37_9</name>
    <dbReference type="NCBI Taxonomy" id="1797297"/>
    <lineage>
        <taxon>Bacteria</taxon>
        <taxon>Candidatus Azamiibacteriota</taxon>
    </lineage>
</organism>
<evidence type="ECO:0000256" key="1">
    <source>
        <dbReference type="ARBA" id="ARBA00004496"/>
    </source>
</evidence>
<keyword evidence="9 12" id="KW-0234">DNA repair</keyword>
<accession>A0A1F5C7X6</accession>
<dbReference type="InterPro" id="IPR036876">
    <property type="entry name" value="UVR_dom_sf"/>
</dbReference>
<comment type="caution">
    <text evidence="18">The sequence shown here is derived from an EMBL/GenBank/DDBJ whole genome shotgun (WGS) entry which is preliminary data.</text>
</comment>
<dbReference type="GO" id="GO:0009381">
    <property type="term" value="F:excinuclease ABC activity"/>
    <property type="evidence" value="ECO:0007669"/>
    <property type="project" value="UniProtKB-UniRule"/>
</dbReference>
<dbReference type="NCBIfam" id="NF003673">
    <property type="entry name" value="PRK05298.1"/>
    <property type="match status" value="1"/>
</dbReference>
<feature type="coiled-coil region" evidence="14">
    <location>
        <begin position="267"/>
        <end position="294"/>
    </location>
</feature>
<comment type="subunit">
    <text evidence="10 12 13">Forms a heterotetramer with UvrA during the search for lesions. Interacts with UvrC in an incision complex.</text>
</comment>